<keyword evidence="7" id="KW-1185">Reference proteome</keyword>
<dbReference type="InterPro" id="IPR036388">
    <property type="entry name" value="WH-like_DNA-bd_sf"/>
</dbReference>
<protein>
    <recommendedName>
        <fullName evidence="8">Transcriptional regulator</fullName>
    </recommendedName>
</protein>
<dbReference type="InterPro" id="IPR009057">
    <property type="entry name" value="Homeodomain-like_sf"/>
</dbReference>
<dbReference type="PANTHER" id="PTHR30514:SF1">
    <property type="entry name" value="HTH-TYPE TRANSCRIPTIONAL REGULATOR HEXR-RELATED"/>
    <property type="match status" value="1"/>
</dbReference>
<dbReference type="PROSITE" id="PS51464">
    <property type="entry name" value="SIS"/>
    <property type="match status" value="1"/>
</dbReference>
<feature type="domain" description="SIS" evidence="5">
    <location>
        <begin position="126"/>
        <end position="266"/>
    </location>
</feature>
<dbReference type="STRING" id="305900.GV64_23570"/>
<evidence type="ECO:0000259" key="5">
    <source>
        <dbReference type="PROSITE" id="PS51464"/>
    </source>
</evidence>
<evidence type="ECO:0000313" key="7">
    <source>
        <dbReference type="Proteomes" id="UP000027997"/>
    </source>
</evidence>
<dbReference type="InterPro" id="IPR046348">
    <property type="entry name" value="SIS_dom_sf"/>
</dbReference>
<organism evidence="6 7">
    <name type="scientific">Endozoicomonas elysicola</name>
    <dbReference type="NCBI Taxonomy" id="305900"/>
    <lineage>
        <taxon>Bacteria</taxon>
        <taxon>Pseudomonadati</taxon>
        <taxon>Pseudomonadota</taxon>
        <taxon>Gammaproteobacteria</taxon>
        <taxon>Oceanospirillales</taxon>
        <taxon>Endozoicomonadaceae</taxon>
        <taxon>Endozoicomonas</taxon>
    </lineage>
</organism>
<dbReference type="SUPFAM" id="SSF53697">
    <property type="entry name" value="SIS domain"/>
    <property type="match status" value="1"/>
</dbReference>
<dbReference type="GO" id="GO:0003677">
    <property type="term" value="F:DNA binding"/>
    <property type="evidence" value="ECO:0007669"/>
    <property type="project" value="UniProtKB-KW"/>
</dbReference>
<dbReference type="eggNOG" id="COG1737">
    <property type="taxonomic scope" value="Bacteria"/>
</dbReference>
<dbReference type="GO" id="GO:1901135">
    <property type="term" value="P:carbohydrate derivative metabolic process"/>
    <property type="evidence" value="ECO:0007669"/>
    <property type="project" value="InterPro"/>
</dbReference>
<dbReference type="InterPro" id="IPR000281">
    <property type="entry name" value="HTH_RpiR"/>
</dbReference>
<dbReference type="PANTHER" id="PTHR30514">
    <property type="entry name" value="GLUCOKINASE"/>
    <property type="match status" value="1"/>
</dbReference>
<dbReference type="AlphaFoldDB" id="A0A081KGM4"/>
<dbReference type="GO" id="GO:0003700">
    <property type="term" value="F:DNA-binding transcription factor activity"/>
    <property type="evidence" value="ECO:0007669"/>
    <property type="project" value="InterPro"/>
</dbReference>
<reference evidence="6 7" key="1">
    <citation type="submission" date="2014-06" db="EMBL/GenBank/DDBJ databases">
        <title>Whole Genome Sequences of Three Symbiotic Endozoicomonas Bacteria.</title>
        <authorList>
            <person name="Neave M.J."/>
            <person name="Apprill A."/>
            <person name="Voolstra C.R."/>
        </authorList>
    </citation>
    <scope>NUCLEOTIDE SEQUENCE [LARGE SCALE GENOMIC DNA]</scope>
    <source>
        <strain evidence="6 7">DSM 22380</strain>
    </source>
</reference>
<dbReference type="InterPro" id="IPR001347">
    <property type="entry name" value="SIS_dom"/>
</dbReference>
<dbReference type="Gene3D" id="3.40.50.10490">
    <property type="entry name" value="Glucose-6-phosphate isomerase like protein, domain 1"/>
    <property type="match status" value="1"/>
</dbReference>
<dbReference type="Pfam" id="PF01418">
    <property type="entry name" value="HTH_6"/>
    <property type="match status" value="1"/>
</dbReference>
<dbReference type="InterPro" id="IPR047640">
    <property type="entry name" value="RpiR-like"/>
</dbReference>
<evidence type="ECO:0000256" key="1">
    <source>
        <dbReference type="ARBA" id="ARBA00023015"/>
    </source>
</evidence>
<feature type="domain" description="HTH rpiR-type" evidence="4">
    <location>
        <begin position="12"/>
        <end position="88"/>
    </location>
</feature>
<dbReference type="Proteomes" id="UP000027997">
    <property type="component" value="Unassembled WGS sequence"/>
</dbReference>
<evidence type="ECO:0000256" key="3">
    <source>
        <dbReference type="ARBA" id="ARBA00023163"/>
    </source>
</evidence>
<dbReference type="Gene3D" id="1.10.10.10">
    <property type="entry name" value="Winged helix-like DNA-binding domain superfamily/Winged helix DNA-binding domain"/>
    <property type="match status" value="1"/>
</dbReference>
<dbReference type="RefSeq" id="WP_020581833.1">
    <property type="nucleotide sequence ID" value="NZ_JOJP01000001.1"/>
</dbReference>
<dbReference type="Pfam" id="PF01380">
    <property type="entry name" value="SIS"/>
    <property type="match status" value="1"/>
</dbReference>
<evidence type="ECO:0008006" key="8">
    <source>
        <dbReference type="Google" id="ProtNLM"/>
    </source>
</evidence>
<keyword evidence="2" id="KW-0238">DNA-binding</keyword>
<gene>
    <name evidence="6" type="ORF">GV64_23570</name>
</gene>
<keyword evidence="3" id="KW-0804">Transcription</keyword>
<sequence>MSSPTIKASAGENVLAKLRGRKMHLSPALMKVAEYVINEPHKVIHQTLVDLADNSGSSEASVVRFCRDAGYSSFAAFKIDLSISLLKESPQVDDNEDDCVKSSLARTVSSLNDTATLLDRELLDKTVELIGQADNIYFFGVGASATIATYGEYRMMRLGMKTRALNDMHSAVMTASCMRKNDAVVLISGSGNTQDVIHTAYKAKKQGSAIIAITGNTRSELANIATLTLHTAVPESAFSAGAFYSKAAQMFVIDLIANGILGKYPKLKEAVSRTAESIVFSQ</sequence>
<evidence type="ECO:0000256" key="2">
    <source>
        <dbReference type="ARBA" id="ARBA00023125"/>
    </source>
</evidence>
<keyword evidence="1" id="KW-0805">Transcription regulation</keyword>
<accession>A0A081KGM4</accession>
<dbReference type="GO" id="GO:0097367">
    <property type="term" value="F:carbohydrate derivative binding"/>
    <property type="evidence" value="ECO:0007669"/>
    <property type="project" value="InterPro"/>
</dbReference>
<proteinExistence type="predicted"/>
<dbReference type="InterPro" id="IPR035472">
    <property type="entry name" value="RpiR-like_SIS"/>
</dbReference>
<dbReference type="PROSITE" id="PS51071">
    <property type="entry name" value="HTH_RPIR"/>
    <property type="match status" value="1"/>
</dbReference>
<evidence type="ECO:0000259" key="4">
    <source>
        <dbReference type="PROSITE" id="PS51071"/>
    </source>
</evidence>
<dbReference type="EMBL" id="JOJP01000001">
    <property type="protein sequence ID" value="KEI73300.1"/>
    <property type="molecule type" value="Genomic_DNA"/>
</dbReference>
<comment type="caution">
    <text evidence="6">The sequence shown here is derived from an EMBL/GenBank/DDBJ whole genome shotgun (WGS) entry which is preliminary data.</text>
</comment>
<dbReference type="SUPFAM" id="SSF46689">
    <property type="entry name" value="Homeodomain-like"/>
    <property type="match status" value="1"/>
</dbReference>
<name>A0A081KGM4_9GAMM</name>
<dbReference type="CDD" id="cd05013">
    <property type="entry name" value="SIS_RpiR"/>
    <property type="match status" value="1"/>
</dbReference>
<evidence type="ECO:0000313" key="6">
    <source>
        <dbReference type="EMBL" id="KEI73300.1"/>
    </source>
</evidence>